<organism evidence="1 2">
    <name type="scientific">Pedobacter rhodius</name>
    <dbReference type="NCBI Taxonomy" id="3004098"/>
    <lineage>
        <taxon>Bacteria</taxon>
        <taxon>Pseudomonadati</taxon>
        <taxon>Bacteroidota</taxon>
        <taxon>Sphingobacteriia</taxon>
        <taxon>Sphingobacteriales</taxon>
        <taxon>Sphingobacteriaceae</taxon>
        <taxon>Pedobacter</taxon>
    </lineage>
</organism>
<reference evidence="1" key="1">
    <citation type="submission" date="2022-12" db="EMBL/GenBank/DDBJ databases">
        <title>Genome sequence of SJ11.</title>
        <authorList>
            <person name="Woo H."/>
        </authorList>
    </citation>
    <scope>NUCLEOTIDE SEQUENCE</scope>
    <source>
        <strain evidence="1">SJ11</strain>
    </source>
</reference>
<keyword evidence="2" id="KW-1185">Reference proteome</keyword>
<protein>
    <submittedName>
        <fullName evidence="1">Nuclear transport factor 2 family protein</fullName>
    </submittedName>
</protein>
<dbReference type="RefSeq" id="WP_269413745.1">
    <property type="nucleotide sequence ID" value="NZ_JAPWGL010000001.1"/>
</dbReference>
<accession>A0ABT4KSL3</accession>
<sequence>MEKIEQAITNFVKGGDNSDTVLLDNVLHKDFRVTNNGFMGTPGFTIIDKQKYLSNIKDGIFGELARKMIIESIDYSETIAMIKLRLESSENYFVSYNSLVLETDNECKLINNMAVVEAKKDKQ</sequence>
<dbReference type="Pfam" id="PF12893">
    <property type="entry name" value="Lumazine_bd_2"/>
    <property type="match status" value="1"/>
</dbReference>
<dbReference type="Proteomes" id="UP001144341">
    <property type="component" value="Unassembled WGS sequence"/>
</dbReference>
<name>A0ABT4KSL3_9SPHI</name>
<dbReference type="InterPro" id="IPR032710">
    <property type="entry name" value="NTF2-like_dom_sf"/>
</dbReference>
<dbReference type="InterPro" id="IPR039437">
    <property type="entry name" value="FrzH/put_lumazine-bd"/>
</dbReference>
<dbReference type="SUPFAM" id="SSF54427">
    <property type="entry name" value="NTF2-like"/>
    <property type="match status" value="1"/>
</dbReference>
<gene>
    <name evidence="1" type="ORF">O0931_01235</name>
</gene>
<proteinExistence type="predicted"/>
<comment type="caution">
    <text evidence="1">The sequence shown here is derived from an EMBL/GenBank/DDBJ whole genome shotgun (WGS) entry which is preliminary data.</text>
</comment>
<evidence type="ECO:0000313" key="2">
    <source>
        <dbReference type="Proteomes" id="UP001144341"/>
    </source>
</evidence>
<dbReference type="EMBL" id="JAPWGL010000001">
    <property type="protein sequence ID" value="MCZ4221914.1"/>
    <property type="molecule type" value="Genomic_DNA"/>
</dbReference>
<dbReference type="Gene3D" id="3.10.450.50">
    <property type="match status" value="1"/>
</dbReference>
<evidence type="ECO:0000313" key="1">
    <source>
        <dbReference type="EMBL" id="MCZ4221914.1"/>
    </source>
</evidence>